<proteinExistence type="predicted"/>
<feature type="binding site" evidence="1">
    <location>
        <position position="327"/>
    </location>
    <ligand>
        <name>Mg(2+)</name>
        <dbReference type="ChEBI" id="CHEBI:18420"/>
        <label>1</label>
    </ligand>
</feature>
<feature type="binding site" evidence="1">
    <location>
        <position position="79"/>
    </location>
    <ligand>
        <name>Mg(2+)</name>
        <dbReference type="ChEBI" id="CHEBI:18420"/>
        <label>1</label>
    </ligand>
</feature>
<dbReference type="SUPFAM" id="SSF101478">
    <property type="entry name" value="ADP-ribosylglycohydrolase"/>
    <property type="match status" value="1"/>
</dbReference>
<dbReference type="InterPro" id="IPR050792">
    <property type="entry name" value="ADP-ribosylglycohydrolase"/>
</dbReference>
<feature type="binding site" evidence="1">
    <location>
        <position position="326"/>
    </location>
    <ligand>
        <name>Mg(2+)</name>
        <dbReference type="ChEBI" id="CHEBI:18420"/>
        <label>1</label>
    </ligand>
</feature>
<dbReference type="AlphaFoldDB" id="A0AAU9JQ79"/>
<dbReference type="InterPro" id="IPR036705">
    <property type="entry name" value="Ribosyl_crysJ1_sf"/>
</dbReference>
<keyword evidence="1" id="KW-0460">Magnesium</keyword>
<keyword evidence="3" id="KW-1185">Reference proteome</keyword>
<dbReference type="InterPro" id="IPR005502">
    <property type="entry name" value="Ribosyl_crysJ1"/>
</dbReference>
<evidence type="ECO:0000313" key="2">
    <source>
        <dbReference type="EMBL" id="CAG9329372.1"/>
    </source>
</evidence>
<evidence type="ECO:0000313" key="3">
    <source>
        <dbReference type="Proteomes" id="UP001162131"/>
    </source>
</evidence>
<gene>
    <name evidence="2" type="ORF">BSTOLATCC_MIC48193</name>
</gene>
<accession>A0AAU9JQ79</accession>
<dbReference type="Gene3D" id="1.10.4080.10">
    <property type="entry name" value="ADP-ribosylation/Crystallin J1"/>
    <property type="match status" value="1"/>
</dbReference>
<sequence length="375" mass="42095">MDQNSSEILAKYLLQLQPLSKEELLDKIRGCIYGQALGDAIGIRTEFKKAEYSANVWNNTPLSLLNWNKKRKIPEGDWSDDTDQMIVILNSYLQSRGWNFQDFAAKLRDWRNKGFRELGDKSGFGCGQTVRRTMSHKEFLNNPHLAALDAWIGGKCNLAANGALMKSCILGIINYNDTEQVIRQTKDIGKCTHADPRSLSASIAQTVAISLMLQGLRDINTVIEASYELTSNFLQNYTNSLDSEVNSNCTPEKIAEYNEQKENFEERFNIELLRRYMNIDLPALLPIDGKDMGYAYICLGCAFHTLRQDNFEEAIREIIIQGGDADTNAAAGGALLGCKIGFSGLPQNLVQELLHKDWLEDKITQLINALGILID</sequence>
<dbReference type="PANTHER" id="PTHR16222">
    <property type="entry name" value="ADP-RIBOSYLGLYCOHYDROLASE"/>
    <property type="match status" value="1"/>
</dbReference>
<feature type="binding site" evidence="1">
    <location>
        <position position="81"/>
    </location>
    <ligand>
        <name>Mg(2+)</name>
        <dbReference type="ChEBI" id="CHEBI:18420"/>
        <label>1</label>
    </ligand>
</feature>
<name>A0AAU9JQ79_9CILI</name>
<keyword evidence="1" id="KW-0479">Metal-binding</keyword>
<comment type="caution">
    <text evidence="2">The sequence shown here is derived from an EMBL/GenBank/DDBJ whole genome shotgun (WGS) entry which is preliminary data.</text>
</comment>
<feature type="binding site" evidence="1">
    <location>
        <position position="324"/>
    </location>
    <ligand>
        <name>Mg(2+)</name>
        <dbReference type="ChEBI" id="CHEBI:18420"/>
        <label>1</label>
    </ligand>
</feature>
<protein>
    <recommendedName>
        <fullName evidence="4">ADP-ribosylglycohydrolase</fullName>
    </recommendedName>
</protein>
<feature type="binding site" evidence="1">
    <location>
        <position position="80"/>
    </location>
    <ligand>
        <name>Mg(2+)</name>
        <dbReference type="ChEBI" id="CHEBI:18420"/>
        <label>1</label>
    </ligand>
</feature>
<dbReference type="Proteomes" id="UP001162131">
    <property type="component" value="Unassembled WGS sequence"/>
</dbReference>
<evidence type="ECO:0008006" key="4">
    <source>
        <dbReference type="Google" id="ProtNLM"/>
    </source>
</evidence>
<dbReference type="PANTHER" id="PTHR16222:SF28">
    <property type="entry name" value="ADP-RIBOSYLGLYCOHYDROLASE"/>
    <property type="match status" value="1"/>
</dbReference>
<organism evidence="2 3">
    <name type="scientific">Blepharisma stoltei</name>
    <dbReference type="NCBI Taxonomy" id="1481888"/>
    <lineage>
        <taxon>Eukaryota</taxon>
        <taxon>Sar</taxon>
        <taxon>Alveolata</taxon>
        <taxon>Ciliophora</taxon>
        <taxon>Postciliodesmatophora</taxon>
        <taxon>Heterotrichea</taxon>
        <taxon>Heterotrichida</taxon>
        <taxon>Blepharismidae</taxon>
        <taxon>Blepharisma</taxon>
    </lineage>
</organism>
<dbReference type="GO" id="GO:0046872">
    <property type="term" value="F:metal ion binding"/>
    <property type="evidence" value="ECO:0007669"/>
    <property type="project" value="UniProtKB-KW"/>
</dbReference>
<dbReference type="EMBL" id="CAJZBQ010000047">
    <property type="protein sequence ID" value="CAG9329372.1"/>
    <property type="molecule type" value="Genomic_DNA"/>
</dbReference>
<reference evidence="2" key="1">
    <citation type="submission" date="2021-09" db="EMBL/GenBank/DDBJ databases">
        <authorList>
            <consortium name="AG Swart"/>
            <person name="Singh M."/>
            <person name="Singh A."/>
            <person name="Seah K."/>
            <person name="Emmerich C."/>
        </authorList>
    </citation>
    <scope>NUCLEOTIDE SEQUENCE</scope>
    <source>
        <strain evidence="2">ATCC30299</strain>
    </source>
</reference>
<dbReference type="Pfam" id="PF03747">
    <property type="entry name" value="ADP_ribosyl_GH"/>
    <property type="match status" value="1"/>
</dbReference>
<comment type="cofactor">
    <cofactor evidence="1">
        <name>Mg(2+)</name>
        <dbReference type="ChEBI" id="CHEBI:18420"/>
    </cofactor>
    <text evidence="1">Binds 2 magnesium ions per subunit.</text>
</comment>
<evidence type="ECO:0000256" key="1">
    <source>
        <dbReference type="PIRSR" id="PIRSR605502-1"/>
    </source>
</evidence>